<accession>A0AAJ8JPS9</accession>
<dbReference type="Proteomes" id="UP000094043">
    <property type="component" value="Chromosome 2"/>
</dbReference>
<sequence length="1605" mass="175123">MSRYPNTPARHSHFFNLNQPSGSGSVNHRFKASLRRIPSALFHKDKTPAKQKAKLEVHAESCGRTTLGINNTTPKPMESKARVKSKPRKALAEIFGWGNPSHPKVAPQKESTMQRANTPDTTRSTSLRLVSCRRDSEMVSRPSMGDDPFMRSDSGVEVIDSVLRSKTLSMRSATPFGRRSSTTSSNGLSCKMMSDGSQERSCNAITIHATEKDASSSSLNLSSISRSFGKINSARIISPLRKKQDPMAITEPSAVVRPKKLLKKEKTKSKVWSLLGKSKPRRSKSPAEGETPPPTIKDTKISAVPSQPTSSLVGGETVFSAACFEKNPVNQTCSNGPHESIEALIGPARLPKRKSLTGLFGLHCKKSFDKMRSSISSPSSPPCIVGHPALKALAEEIEEYAEEKKEAVDDLSSMAVFTSHWGSWAPVVYSTNKNIHKEYKLLNLVHVFDSSPTSRQGSSSHPMTSVGSRHINHSPIPLRKARSGLLDRQSNNSSLRPLKYTKPLEFEGRQTTGVALEPIKPHAVSPPRNTMVREGIRNIFAPPSPVALQEIKNLDQFHLRSRPTIKKGSDASDIPLDLKPVIDNTVAARARFSPEKIAKLGLPAAPPRDRTSSRRAGLALPVLPMSSSRDSLLAQHTPMNYPSLRITQEYNSQDSMFSDMLTAGLDELKSSFDLASEYGSSSRGQQQASFLEKLWRVEASQMAGVYDLPSVASLSQEIASAPHIYQVPSFHISKPSDGTTNCEDELDEDEDYDEAVEEAVEIQHVVGIAMTSPVRHSPFKGQVAFQQHMSMKKASNPSFVASGPTISADLDPLTSQPRVVSQGHGHQRGQSSVGTMSSIGSVIGNEREYTNYFEYDVPSGDSLSHQTSTSSMSEALADETSLETSLDNNSSSSFNSDDFSYQDRTISRPGQHCHAVSIQSIDSIGSADVNTSSEGIPPFGMYNGSQEGCISRHCRGLSSATTIGRPDWAGHHYNASIASTVSNISVSQIVRPGLGDRMFQLDGGVQLTSITGSPPPECESDPRQKRYSWDSLFDEPCSQILDDSLFNPKQCGIADEALYYSGYERDSYQSTVYDSSRISIGGDSLFGPERNPTQKCFVLRGLRHMSTVSTDSTISVADNTFANATAYGQVTKKVREHEQNMLADNDVPFGIKSPKTFTERQMLSSATSQYSASICHRSEELAFSDVSVDTPGLTSPSASESSSRLSLDTNAASLALSARVRGHCRQTSSAQVNIDATIHEMSSLATLRPQPSANSPVGDMNPQQEPSIVNVNALEKMSGELDRVSSVRSWIQWERDTMDEFRTAKNVWIDSEESRMAISDWNVPQLSEDVAAFIAQPSQAYKPLEQLSSTCPVTQRDTPLGDSRSLCSSYGLPLPNPTPVNKPKMSLTTKYEKKSSTSSKASTAPSTFSFAFFPDDVPEAPSTTSIPVNSPLLNAFAPFVPEAPSPSSCYSVSKPSSLLQVPILDHISNTSNKDEDERQLTNMAGPKAKRQALSWSRRRRTDGPEKVLLNAATADPLHTPKYLCPKPLQLKPKISKLFNKKLKAAKDNNETIDNDENALSPILEKAQKDIIIGRPQPLRPTGNRSPAKRKSVPRHVASQPAGLRV</sequence>
<gene>
    <name evidence="2" type="ORF">L203_101360</name>
</gene>
<dbReference type="GeneID" id="91085573"/>
<evidence type="ECO:0000256" key="1">
    <source>
        <dbReference type="SAM" id="MobiDB-lite"/>
    </source>
</evidence>
<feature type="region of interest" description="Disordered" evidence="1">
    <location>
        <begin position="817"/>
        <end position="837"/>
    </location>
</feature>
<organism evidence="2 3">
    <name type="scientific">Cryptococcus depauperatus CBS 7841</name>
    <dbReference type="NCBI Taxonomy" id="1295531"/>
    <lineage>
        <taxon>Eukaryota</taxon>
        <taxon>Fungi</taxon>
        <taxon>Dikarya</taxon>
        <taxon>Basidiomycota</taxon>
        <taxon>Agaricomycotina</taxon>
        <taxon>Tremellomycetes</taxon>
        <taxon>Tremellales</taxon>
        <taxon>Cryptococcaceae</taxon>
        <taxon>Cryptococcus</taxon>
    </lineage>
</organism>
<proteinExistence type="predicted"/>
<dbReference type="RefSeq" id="XP_066066899.1">
    <property type="nucleotide sequence ID" value="XM_066210802.1"/>
</dbReference>
<reference evidence="2" key="1">
    <citation type="submission" date="2016-06" db="EMBL/GenBank/DDBJ databases">
        <authorList>
            <person name="Cuomo C."/>
            <person name="Litvintseva A."/>
            <person name="Heitman J."/>
            <person name="Chen Y."/>
            <person name="Sun S."/>
            <person name="Springer D."/>
            <person name="Dromer F."/>
            <person name="Young S."/>
            <person name="Zeng Q."/>
            <person name="Chapman S."/>
            <person name="Gujja S."/>
            <person name="Saif S."/>
            <person name="Birren B."/>
        </authorList>
    </citation>
    <scope>NUCLEOTIDE SEQUENCE</scope>
    <source>
        <strain evidence="2">CBS 7841</strain>
    </source>
</reference>
<feature type="compositionally biased region" description="Polar residues" evidence="1">
    <location>
        <begin position="451"/>
        <end position="467"/>
    </location>
</feature>
<evidence type="ECO:0000313" key="3">
    <source>
        <dbReference type="Proteomes" id="UP000094043"/>
    </source>
</evidence>
<dbReference type="EMBL" id="CP143785">
    <property type="protein sequence ID" value="WVN86199.1"/>
    <property type="molecule type" value="Genomic_DNA"/>
</dbReference>
<name>A0AAJ8JPS9_9TREE</name>
<protein>
    <submittedName>
        <fullName evidence="2">Uncharacterized protein</fullName>
    </submittedName>
</protein>
<keyword evidence="3" id="KW-1185">Reference proteome</keyword>
<feature type="region of interest" description="Disordered" evidence="1">
    <location>
        <begin position="173"/>
        <end position="195"/>
    </location>
</feature>
<feature type="region of interest" description="Disordered" evidence="1">
    <location>
        <begin position="451"/>
        <end position="474"/>
    </location>
</feature>
<feature type="compositionally biased region" description="Polar residues" evidence="1">
    <location>
        <begin position="828"/>
        <end position="837"/>
    </location>
</feature>
<feature type="region of interest" description="Disordered" evidence="1">
    <location>
        <begin position="95"/>
        <end position="125"/>
    </location>
</feature>
<evidence type="ECO:0000313" key="2">
    <source>
        <dbReference type="EMBL" id="WVN86199.1"/>
    </source>
</evidence>
<feature type="compositionally biased region" description="Polar residues" evidence="1">
    <location>
        <begin position="109"/>
        <end position="125"/>
    </location>
</feature>
<feature type="compositionally biased region" description="Polar residues" evidence="1">
    <location>
        <begin position="179"/>
        <end position="188"/>
    </location>
</feature>
<feature type="compositionally biased region" description="Low complexity" evidence="1">
    <location>
        <begin position="887"/>
        <end position="896"/>
    </location>
</feature>
<feature type="region of interest" description="Disordered" evidence="1">
    <location>
        <begin position="1568"/>
        <end position="1605"/>
    </location>
</feature>
<dbReference type="KEGG" id="cdep:91085573"/>
<reference evidence="2" key="3">
    <citation type="submission" date="2024-01" db="EMBL/GenBank/DDBJ databases">
        <authorList>
            <person name="Coelho M.A."/>
            <person name="David-Palma M."/>
            <person name="Shea T."/>
            <person name="Sun S."/>
            <person name="Cuomo C.A."/>
            <person name="Heitman J."/>
        </authorList>
    </citation>
    <scope>NUCLEOTIDE SEQUENCE</scope>
    <source>
        <strain evidence="2">CBS 7841</strain>
    </source>
</reference>
<feature type="region of interest" description="Disordered" evidence="1">
    <location>
        <begin position="266"/>
        <end position="309"/>
    </location>
</feature>
<reference evidence="2" key="2">
    <citation type="journal article" date="2022" name="Elife">
        <title>Obligate sexual reproduction of a homothallic fungus closely related to the Cryptococcus pathogenic species complex.</title>
        <authorList>
            <person name="Passer A.R."/>
            <person name="Clancey S.A."/>
            <person name="Shea T."/>
            <person name="David-Palma M."/>
            <person name="Averette A.F."/>
            <person name="Boekhout T."/>
            <person name="Porcel B.M."/>
            <person name="Nowrousian M."/>
            <person name="Cuomo C.A."/>
            <person name="Sun S."/>
            <person name="Heitman J."/>
            <person name="Coelho M.A."/>
        </authorList>
    </citation>
    <scope>NUCLEOTIDE SEQUENCE</scope>
    <source>
        <strain evidence="2">CBS 7841</strain>
    </source>
</reference>
<feature type="compositionally biased region" description="Polar residues" evidence="1">
    <location>
        <begin position="15"/>
        <end position="26"/>
    </location>
</feature>
<feature type="region of interest" description="Disordered" evidence="1">
    <location>
        <begin position="860"/>
        <end position="896"/>
    </location>
</feature>
<feature type="region of interest" description="Disordered" evidence="1">
    <location>
        <begin position="1"/>
        <end position="26"/>
    </location>
</feature>
<feature type="compositionally biased region" description="Low complexity" evidence="1">
    <location>
        <begin position="860"/>
        <end position="873"/>
    </location>
</feature>